<evidence type="ECO:0008006" key="4">
    <source>
        <dbReference type="Google" id="ProtNLM"/>
    </source>
</evidence>
<dbReference type="OrthoDB" id="5480631at2"/>
<evidence type="ECO:0000256" key="1">
    <source>
        <dbReference type="SAM" id="SignalP"/>
    </source>
</evidence>
<dbReference type="EMBL" id="UGTP01000001">
    <property type="protein sequence ID" value="SUC13209.1"/>
    <property type="molecule type" value="Genomic_DNA"/>
</dbReference>
<dbReference type="InterPro" id="IPR046070">
    <property type="entry name" value="DUF6029"/>
</dbReference>
<evidence type="ECO:0000313" key="2">
    <source>
        <dbReference type="EMBL" id="SUC13209.1"/>
    </source>
</evidence>
<name>A0A379F3G3_9BACT</name>
<protein>
    <recommendedName>
        <fullName evidence="4">Outer membrane protein/protective antigen OMA87</fullName>
    </recommendedName>
</protein>
<organism evidence="2 3">
    <name type="scientific">Prevotella pallens</name>
    <dbReference type="NCBI Taxonomy" id="60133"/>
    <lineage>
        <taxon>Bacteria</taxon>
        <taxon>Pseudomonadati</taxon>
        <taxon>Bacteroidota</taxon>
        <taxon>Bacteroidia</taxon>
        <taxon>Bacteroidales</taxon>
        <taxon>Prevotellaceae</taxon>
        <taxon>Prevotella</taxon>
    </lineage>
</organism>
<proteinExistence type="predicted"/>
<reference evidence="2 3" key="1">
    <citation type="submission" date="2018-06" db="EMBL/GenBank/DDBJ databases">
        <authorList>
            <consortium name="Pathogen Informatics"/>
            <person name="Doyle S."/>
        </authorList>
    </citation>
    <scope>NUCLEOTIDE SEQUENCE [LARGE SCALE GENOMIC DNA]</scope>
    <source>
        <strain evidence="2 3">NCTC13043</strain>
    </source>
</reference>
<keyword evidence="1" id="KW-0732">Signal</keyword>
<dbReference type="Proteomes" id="UP000254235">
    <property type="component" value="Unassembled WGS sequence"/>
</dbReference>
<dbReference type="RefSeq" id="WP_115083755.1">
    <property type="nucleotide sequence ID" value="NZ_JABZTS010000010.1"/>
</dbReference>
<dbReference type="GeneID" id="78571489"/>
<dbReference type="AlphaFoldDB" id="A0A379F3G3"/>
<evidence type="ECO:0000313" key="3">
    <source>
        <dbReference type="Proteomes" id="UP000254235"/>
    </source>
</evidence>
<feature type="chain" id="PRO_5016607658" description="Outer membrane protein/protective antigen OMA87" evidence="1">
    <location>
        <begin position="21"/>
        <end position="557"/>
    </location>
</feature>
<gene>
    <name evidence="2" type="ORF">NCTC13043_01835</name>
</gene>
<dbReference type="Pfam" id="PF19494">
    <property type="entry name" value="DUF6029"/>
    <property type="match status" value="1"/>
</dbReference>
<accession>A0A379F3G3</accession>
<feature type="signal peptide" evidence="1">
    <location>
        <begin position="1"/>
        <end position="20"/>
    </location>
</feature>
<sequence length="557" mass="62923">MKKNICLLCLLALSAVNANAQGQDDNNDNKVSVTGSIQSDILVPQEDLKIGSPKYKDKVLTNTFLDLNLISKNVDAGARFEFLKYPLPGFEPDYKGYGVPYFYLKGKFEKLEITLGNYYEQFGSGFILRTYEERSLGIDNSLLGARVVYKPYKGIVLKAVTGEQRRYWAHNDSWINGADLELNLGEWFAGLQKSDTRIMLGGSFVNKYEDNKTDNIMVDRTHKLNLPQNVNAWDARVQLQKGGFNILAEYAQKTQDPSFTNGYIYRTGNVAMLSASYSQRGMSVLLQAKRSNDMAFKSNRNSIGVSSYINHLPAFTQDQTYALAAFYPYATRPDGEWAYQAQLGYKFKRKTFIGGPYGMNVKVNFSHVHAIDKHINLTGSIDNVTAKGSKGYGSAFFKWGDQTYYQDLNIQVERKISKAFKLNLMYMNQFYNKTVVEGEGGMIHSDIFVADGKYTFSPKMNLRGEVQYLSTKGDQGNWWFGLLELAVVPHWMFTVSDMYNSGETKLHYYQGLVTFNAGAHRLQVGYGRTRAGFNCSGGVCRYIPASKGFTVSYNYNF</sequence>